<protein>
    <recommendedName>
        <fullName evidence="3">Transposase DDE domain-containing protein</fullName>
    </recommendedName>
</protein>
<organism evidence="1 2">
    <name type="scientific">Peribacillus saganii</name>
    <dbReference type="NCBI Taxonomy" id="2303992"/>
    <lineage>
        <taxon>Bacteria</taxon>
        <taxon>Bacillati</taxon>
        <taxon>Bacillota</taxon>
        <taxon>Bacilli</taxon>
        <taxon>Bacillales</taxon>
        <taxon>Bacillaceae</taxon>
        <taxon>Peribacillus</taxon>
    </lineage>
</organism>
<dbReference type="InterPro" id="IPR004629">
    <property type="entry name" value="WecG_TagA_CpsF"/>
</dbReference>
<name>A0A372LP43_9BACI</name>
<evidence type="ECO:0000313" key="1">
    <source>
        <dbReference type="EMBL" id="RFU69519.1"/>
    </source>
</evidence>
<dbReference type="GO" id="GO:0016740">
    <property type="term" value="F:transferase activity"/>
    <property type="evidence" value="ECO:0007669"/>
    <property type="project" value="InterPro"/>
</dbReference>
<evidence type="ECO:0008006" key="3">
    <source>
        <dbReference type="Google" id="ProtNLM"/>
    </source>
</evidence>
<dbReference type="EMBL" id="QVTE01000024">
    <property type="protein sequence ID" value="RFU69519.1"/>
    <property type="molecule type" value="Genomic_DNA"/>
</dbReference>
<accession>A0A372LP43</accession>
<gene>
    <name evidence="1" type="ORF">D0469_09135</name>
</gene>
<keyword evidence="2" id="KW-1185">Reference proteome</keyword>
<reference evidence="1 2" key="1">
    <citation type="submission" date="2018-08" db="EMBL/GenBank/DDBJ databases">
        <title>Bacillus chawlae sp. nov., Bacillus glennii sp. nov., and Bacillus saganii sp. nov. Isolated from the Vehicle Assembly Building at Kennedy Space Center where the Viking Spacecraft were Assembled.</title>
        <authorList>
            <person name="Seuylemezian A."/>
            <person name="Vaishampayan P."/>
        </authorList>
    </citation>
    <scope>NUCLEOTIDE SEQUENCE [LARGE SCALE GENOMIC DNA]</scope>
    <source>
        <strain evidence="1 2">V47-23a</strain>
    </source>
</reference>
<dbReference type="AlphaFoldDB" id="A0A372LP43"/>
<sequence length="66" mass="7721">MLLSGQVKRSPLALRKAHLEWAYRLLIHPRRMDKAKNSFVFTTLILYNKLTSFLSLNKNRPSHSPD</sequence>
<comment type="caution">
    <text evidence="1">The sequence shown here is derived from an EMBL/GenBank/DDBJ whole genome shotgun (WGS) entry which is preliminary data.</text>
</comment>
<proteinExistence type="predicted"/>
<dbReference type="Pfam" id="PF03808">
    <property type="entry name" value="Glyco_tran_WecG"/>
    <property type="match status" value="1"/>
</dbReference>
<evidence type="ECO:0000313" key="2">
    <source>
        <dbReference type="Proteomes" id="UP000264541"/>
    </source>
</evidence>
<dbReference type="Proteomes" id="UP000264541">
    <property type="component" value="Unassembled WGS sequence"/>
</dbReference>